<reference evidence="1 2" key="1">
    <citation type="journal article" date="2018" name="Appl. Microbiol. Biotechnol.">
        <title>Characterization of the caprolactam degradation pathway in Pseudomonas jessenii using mass spectrometry-based proteomics.</title>
        <authorList>
            <person name="Otzen M."/>
            <person name="Palacio C."/>
            <person name="Janssen D.B."/>
        </authorList>
    </citation>
    <scope>NUCLEOTIDE SEQUENCE [LARGE SCALE GENOMIC DNA]</scope>
    <source>
        <strain evidence="1 2">GO3</strain>
    </source>
</reference>
<comment type="caution">
    <text evidence="1">The sequence shown here is derived from an EMBL/GenBank/DDBJ whole genome shotgun (WGS) entry which is preliminary data.</text>
</comment>
<sequence length="184" mass="20965">MMFTDRTQSFTAQLFVDNKPIATVRKVINKLLEEPDTGEGWHEFHRNVRKDDPLELSYSEGVTPETFYFAYHDDVYTIRIKGVNSLYQATASMEGAARNFSIFEGDDPTYFRIINSSGNVVKMDEIPDAISEIYLYAGPQRRPVKSYSGPPTFPVLTDNPSRIGTPLIFKLKIIERNPSDASWL</sequence>
<proteinExistence type="predicted"/>
<name>A0A2W0F5B4_PSEJE</name>
<gene>
    <name evidence="1" type="ORF">CRX42_01835</name>
</gene>
<protein>
    <submittedName>
        <fullName evidence="1">Uncharacterized protein</fullName>
    </submittedName>
</protein>
<dbReference type="EMBL" id="PDLL01000009">
    <property type="protein sequence ID" value="PYY72268.1"/>
    <property type="molecule type" value="Genomic_DNA"/>
</dbReference>
<evidence type="ECO:0000313" key="1">
    <source>
        <dbReference type="EMBL" id="PYY72268.1"/>
    </source>
</evidence>
<evidence type="ECO:0000313" key="2">
    <source>
        <dbReference type="Proteomes" id="UP000247437"/>
    </source>
</evidence>
<dbReference type="Proteomes" id="UP000247437">
    <property type="component" value="Unassembled WGS sequence"/>
</dbReference>
<accession>A0A2W0F5B4</accession>
<dbReference type="AlphaFoldDB" id="A0A2W0F5B4"/>
<dbReference type="OrthoDB" id="6883144at2"/>
<organism evidence="1 2">
    <name type="scientific">Pseudomonas jessenii</name>
    <dbReference type="NCBI Taxonomy" id="77298"/>
    <lineage>
        <taxon>Bacteria</taxon>
        <taxon>Pseudomonadati</taxon>
        <taxon>Pseudomonadota</taxon>
        <taxon>Gammaproteobacteria</taxon>
        <taxon>Pseudomonadales</taxon>
        <taxon>Pseudomonadaceae</taxon>
        <taxon>Pseudomonas</taxon>
    </lineage>
</organism>